<name>A0A9W9ZUI1_9CNID</name>
<proteinExistence type="predicted"/>
<organism evidence="1 2">
    <name type="scientific">Desmophyllum pertusum</name>
    <dbReference type="NCBI Taxonomy" id="174260"/>
    <lineage>
        <taxon>Eukaryota</taxon>
        <taxon>Metazoa</taxon>
        <taxon>Cnidaria</taxon>
        <taxon>Anthozoa</taxon>
        <taxon>Hexacorallia</taxon>
        <taxon>Scleractinia</taxon>
        <taxon>Caryophylliina</taxon>
        <taxon>Caryophylliidae</taxon>
        <taxon>Desmophyllum</taxon>
    </lineage>
</organism>
<evidence type="ECO:0000313" key="2">
    <source>
        <dbReference type="Proteomes" id="UP001163046"/>
    </source>
</evidence>
<dbReference type="EMBL" id="MU825640">
    <property type="protein sequence ID" value="KAJ7388102.1"/>
    <property type="molecule type" value="Genomic_DNA"/>
</dbReference>
<sequence>MDKPAEIRSCHREGTGQTGGQVCSLVIILPLWKSSIKTSQRNSLCELKYVLGRISMLKFPLFVRESTVLPSTHPRT</sequence>
<keyword evidence="2" id="KW-1185">Reference proteome</keyword>
<dbReference type="Proteomes" id="UP001163046">
    <property type="component" value="Unassembled WGS sequence"/>
</dbReference>
<protein>
    <submittedName>
        <fullName evidence="1">Uncharacterized protein</fullName>
    </submittedName>
</protein>
<gene>
    <name evidence="1" type="ORF">OS493_039819</name>
</gene>
<comment type="caution">
    <text evidence="1">The sequence shown here is derived from an EMBL/GenBank/DDBJ whole genome shotgun (WGS) entry which is preliminary data.</text>
</comment>
<accession>A0A9W9ZUI1</accession>
<reference evidence="1" key="1">
    <citation type="submission" date="2023-01" db="EMBL/GenBank/DDBJ databases">
        <title>Genome assembly of the deep-sea coral Lophelia pertusa.</title>
        <authorList>
            <person name="Herrera S."/>
            <person name="Cordes E."/>
        </authorList>
    </citation>
    <scope>NUCLEOTIDE SEQUENCE</scope>
    <source>
        <strain evidence="1">USNM1676648</strain>
        <tissue evidence="1">Polyp</tissue>
    </source>
</reference>
<feature type="non-terminal residue" evidence="1">
    <location>
        <position position="76"/>
    </location>
</feature>
<evidence type="ECO:0000313" key="1">
    <source>
        <dbReference type="EMBL" id="KAJ7388102.1"/>
    </source>
</evidence>
<dbReference type="AlphaFoldDB" id="A0A9W9ZUI1"/>